<comment type="caution">
    <text evidence="1">The sequence shown here is derived from an EMBL/GenBank/DDBJ whole genome shotgun (WGS) entry which is preliminary data.</text>
</comment>
<gene>
    <name evidence="1" type="ORF">L6452_14979</name>
</gene>
<evidence type="ECO:0000313" key="2">
    <source>
        <dbReference type="Proteomes" id="UP001055879"/>
    </source>
</evidence>
<organism evidence="1 2">
    <name type="scientific">Arctium lappa</name>
    <name type="common">Greater burdock</name>
    <name type="synonym">Lappa major</name>
    <dbReference type="NCBI Taxonomy" id="4217"/>
    <lineage>
        <taxon>Eukaryota</taxon>
        <taxon>Viridiplantae</taxon>
        <taxon>Streptophyta</taxon>
        <taxon>Embryophyta</taxon>
        <taxon>Tracheophyta</taxon>
        <taxon>Spermatophyta</taxon>
        <taxon>Magnoliopsida</taxon>
        <taxon>eudicotyledons</taxon>
        <taxon>Gunneridae</taxon>
        <taxon>Pentapetalae</taxon>
        <taxon>asterids</taxon>
        <taxon>campanulids</taxon>
        <taxon>Asterales</taxon>
        <taxon>Asteraceae</taxon>
        <taxon>Carduoideae</taxon>
        <taxon>Cardueae</taxon>
        <taxon>Arctiinae</taxon>
        <taxon>Arctium</taxon>
    </lineage>
</organism>
<evidence type="ECO:0000313" key="1">
    <source>
        <dbReference type="EMBL" id="KAI3735480.1"/>
    </source>
</evidence>
<sequence>MRKEGSTIAYGGKPSGINKIQKQKKEKHHRQPFASTLRAYKRMRRTHKRIQPRNSSHSFTEDEMMGLGSFAAASSSSSSSNLSPLAPPFTVERSNHNKLNLSSNRDSHFNGTSDGVAFTSPWPNFHSSTARQGLLADSIRTATVPSPNTYMLPELINSPTTYNWDSLNSGIKSGLEPISAPAPHLSAMNPNQQPINAPAPQLSAINPNPQRVIDSSSYNRTEPFYYPCVSWSSDEDDAPLAPLNEDFLHNRGLFHGCGSSQVDYSQNLSGLKYNAPQVGTWGGSLADGSRGKNLDSEHSFFSEEANIAGSLASRNYMNQGAYDVETLSKGKEETAVFPGRHSNLVREKNIGPSIIGKSHGASFSAVNQGLVSNGISKEVTFTAFPEFSESHPLVPSPEPPKEQWNSHSLYTPYGTRSLFDSYTNLKPPSITKSLPSVVIKPPATFSSQGVVSTKSVEISSSAAVNSNDVLVTHNPLKEKESHLSPGFEAKGTSLALNQLSFQIGRTDDHALVDSFAMRDASNKMKMSNDDQLDFKFKSISNFQFPDIKIIKDGKSAASLSEHLDHHNPAEDSPCWKGAPNHFLPFGSQEEEPPKHPMKKLHENSVSNERTLASTPTEKDHKSVGAVVVGFDSAEASKGQGQSSCDVAKQKKEYSFLSEPSGDANSQASKLKLPNLNEDDLLSGMRIQTTDGIVGQTLHASVEDASNIASAENFDVNVIVKALHNLSELLLLHCSKDECGLKEQDHNALGHIVGNLNVCMSRKIQQVPPTQNYTLPQHISSNVLQEGTFVGKSPVTNGPTGIVHDQAVRLSALHRERNNDHFGKNIEKLQGDIDLQKDHNMVQTIKKVLDENLECKEDLPSHNLLYKNLWLEAEAELCALSYRARFHRVKREMAKSEASDVSEVGSDLKKISSSNFSPIAPKLIQEAGSKASNIPAHNPSLLNVDGHVDDVASSVMARFNILKRRGESKPVNTAEKESVDVEVSGNEIQSSGVAEGPHLQHDFVKDDAVVMHSQKMQHPLALGTEDVDHSIIARLNVLRSRGESDPVNVEWQVLADGAHFQHQARKEDEVGMGSGGTRLMQNRFESGLYSASYNASSDWEHVLKDEFS</sequence>
<protein>
    <submittedName>
        <fullName evidence="1">Uncharacterized protein</fullName>
    </submittedName>
</protein>
<reference evidence="1 2" key="2">
    <citation type="journal article" date="2022" name="Mol. Ecol. Resour.">
        <title>The genomes of chicory, endive, great burdock and yacon provide insights into Asteraceae paleo-polyploidization history and plant inulin production.</title>
        <authorList>
            <person name="Fan W."/>
            <person name="Wang S."/>
            <person name="Wang H."/>
            <person name="Wang A."/>
            <person name="Jiang F."/>
            <person name="Liu H."/>
            <person name="Zhao H."/>
            <person name="Xu D."/>
            <person name="Zhang Y."/>
        </authorList>
    </citation>
    <scope>NUCLEOTIDE SEQUENCE [LARGE SCALE GENOMIC DNA]</scope>
    <source>
        <strain evidence="2">cv. Niubang</strain>
    </source>
</reference>
<keyword evidence="2" id="KW-1185">Reference proteome</keyword>
<dbReference type="Proteomes" id="UP001055879">
    <property type="component" value="Linkage Group LG04"/>
</dbReference>
<reference evidence="2" key="1">
    <citation type="journal article" date="2022" name="Mol. Ecol. Resour.">
        <title>The genomes of chicory, endive, great burdock and yacon provide insights into Asteraceae palaeo-polyploidization history and plant inulin production.</title>
        <authorList>
            <person name="Fan W."/>
            <person name="Wang S."/>
            <person name="Wang H."/>
            <person name="Wang A."/>
            <person name="Jiang F."/>
            <person name="Liu H."/>
            <person name="Zhao H."/>
            <person name="Xu D."/>
            <person name="Zhang Y."/>
        </authorList>
    </citation>
    <scope>NUCLEOTIDE SEQUENCE [LARGE SCALE GENOMIC DNA]</scope>
    <source>
        <strain evidence="2">cv. Niubang</strain>
    </source>
</reference>
<proteinExistence type="predicted"/>
<name>A0ACB9CMK1_ARCLA</name>
<accession>A0ACB9CMK1</accession>
<dbReference type="EMBL" id="CM042050">
    <property type="protein sequence ID" value="KAI3735480.1"/>
    <property type="molecule type" value="Genomic_DNA"/>
</dbReference>